<comment type="caution">
    <text evidence="2">The sequence shown here is derived from an EMBL/GenBank/DDBJ whole genome shotgun (WGS) entry which is preliminary data.</text>
</comment>
<keyword evidence="1" id="KW-0812">Transmembrane</keyword>
<keyword evidence="1" id="KW-1133">Transmembrane helix</keyword>
<reference evidence="3" key="1">
    <citation type="journal article" date="2019" name="Int. J. Syst. Evol. Microbiol.">
        <title>The Global Catalogue of Microorganisms (GCM) 10K type strain sequencing project: providing services to taxonomists for standard genome sequencing and annotation.</title>
        <authorList>
            <consortium name="The Broad Institute Genomics Platform"/>
            <consortium name="The Broad Institute Genome Sequencing Center for Infectious Disease"/>
            <person name="Wu L."/>
            <person name="Ma J."/>
        </authorList>
    </citation>
    <scope>NUCLEOTIDE SEQUENCE [LARGE SCALE GENOMIC DNA]</scope>
    <source>
        <strain evidence="3">KACC 11299</strain>
    </source>
</reference>
<sequence>MEKRRLIIGVITILAIALYIWIAYFEIPAKVKKGEDALHGESWIAEFDDYLKGEVR</sequence>
<keyword evidence="1" id="KW-0472">Membrane</keyword>
<accession>A0ABW0U1I1</accession>
<evidence type="ECO:0000256" key="1">
    <source>
        <dbReference type="SAM" id="Phobius"/>
    </source>
</evidence>
<protein>
    <submittedName>
        <fullName evidence="2">Uncharacterized protein</fullName>
    </submittedName>
</protein>
<evidence type="ECO:0000313" key="2">
    <source>
        <dbReference type="EMBL" id="MFC5604486.1"/>
    </source>
</evidence>
<keyword evidence="3" id="KW-1185">Reference proteome</keyword>
<evidence type="ECO:0000313" key="3">
    <source>
        <dbReference type="Proteomes" id="UP001596071"/>
    </source>
</evidence>
<feature type="transmembrane region" description="Helical" evidence="1">
    <location>
        <begin position="6"/>
        <end position="25"/>
    </location>
</feature>
<dbReference type="RefSeq" id="WP_381446307.1">
    <property type="nucleotide sequence ID" value="NZ_JBHSNP010000028.1"/>
</dbReference>
<dbReference type="Proteomes" id="UP001596071">
    <property type="component" value="Unassembled WGS sequence"/>
</dbReference>
<name>A0ABW0U1I1_9BACL</name>
<organism evidence="2 3">
    <name type="scientific">Sporosarcina koreensis</name>
    <dbReference type="NCBI Taxonomy" id="334735"/>
    <lineage>
        <taxon>Bacteria</taxon>
        <taxon>Bacillati</taxon>
        <taxon>Bacillota</taxon>
        <taxon>Bacilli</taxon>
        <taxon>Bacillales</taxon>
        <taxon>Caryophanaceae</taxon>
        <taxon>Sporosarcina</taxon>
    </lineage>
</organism>
<proteinExistence type="predicted"/>
<gene>
    <name evidence="2" type="ORF">ACFPTP_14735</name>
</gene>
<dbReference type="EMBL" id="JBHSNP010000028">
    <property type="protein sequence ID" value="MFC5604486.1"/>
    <property type="molecule type" value="Genomic_DNA"/>
</dbReference>